<dbReference type="PANTHER" id="PTHR43133">
    <property type="entry name" value="RNA POLYMERASE ECF-TYPE SIGMA FACTO"/>
    <property type="match status" value="1"/>
</dbReference>
<keyword evidence="4" id="KW-0804">Transcription</keyword>
<evidence type="ECO:0000256" key="1">
    <source>
        <dbReference type="ARBA" id="ARBA00010641"/>
    </source>
</evidence>
<sequence>MFGHGNCKRMRGEIVDTIKQYWRHFLNGDDEAFKRLYDHYIDTLFGWGCRYCRDEETIKDCIQELFVDLYTYRKRLCAETDIDAYLFVSFRRKLAKQLKRSRDLQTVNENFAVEQLVEQLIEEDVEQETIREEESRRLMAALKKEVVELPSRQQEVLFLRYTSELSYDSVSKIMKIPIPTCRTLLSRALRQLRKRMKPA</sequence>
<dbReference type="EMBL" id="FOQO01000003">
    <property type="protein sequence ID" value="SFI28122.1"/>
    <property type="molecule type" value="Genomic_DNA"/>
</dbReference>
<dbReference type="Gene3D" id="1.10.10.10">
    <property type="entry name" value="Winged helix-like DNA-binding domain superfamily/Winged helix DNA-binding domain"/>
    <property type="match status" value="1"/>
</dbReference>
<dbReference type="GO" id="GO:0006352">
    <property type="term" value="P:DNA-templated transcription initiation"/>
    <property type="evidence" value="ECO:0007669"/>
    <property type="project" value="InterPro"/>
</dbReference>
<keyword evidence="8" id="KW-1185">Reference proteome</keyword>
<evidence type="ECO:0000256" key="2">
    <source>
        <dbReference type="ARBA" id="ARBA00023015"/>
    </source>
</evidence>
<dbReference type="Gene3D" id="1.10.1740.10">
    <property type="match status" value="1"/>
</dbReference>
<dbReference type="InterPro" id="IPR007627">
    <property type="entry name" value="RNA_pol_sigma70_r2"/>
</dbReference>
<evidence type="ECO:0000313" key="8">
    <source>
        <dbReference type="Proteomes" id="UP000198670"/>
    </source>
</evidence>
<gene>
    <name evidence="7" type="ORF">SAMN05444682_103144</name>
</gene>
<dbReference type="Proteomes" id="UP000198670">
    <property type="component" value="Unassembled WGS sequence"/>
</dbReference>
<dbReference type="NCBIfam" id="TIGR02937">
    <property type="entry name" value="sigma70-ECF"/>
    <property type="match status" value="1"/>
</dbReference>
<reference evidence="7 8" key="1">
    <citation type="submission" date="2016-10" db="EMBL/GenBank/DDBJ databases">
        <authorList>
            <person name="de Groot N.N."/>
        </authorList>
    </citation>
    <scope>NUCLEOTIDE SEQUENCE [LARGE SCALE GENOMIC DNA]</scope>
    <source>
        <strain evidence="7 8">RK1</strain>
    </source>
</reference>
<feature type="domain" description="RNA polymerase sigma factor 70 region 4 type 2" evidence="6">
    <location>
        <begin position="144"/>
        <end position="192"/>
    </location>
</feature>
<dbReference type="GO" id="GO:0003677">
    <property type="term" value="F:DNA binding"/>
    <property type="evidence" value="ECO:0007669"/>
    <property type="project" value="InterPro"/>
</dbReference>
<evidence type="ECO:0000313" key="7">
    <source>
        <dbReference type="EMBL" id="SFI28122.1"/>
    </source>
</evidence>
<dbReference type="InterPro" id="IPR039425">
    <property type="entry name" value="RNA_pol_sigma-70-like"/>
</dbReference>
<feature type="domain" description="RNA polymerase sigma-70 region 2" evidence="5">
    <location>
        <begin position="36"/>
        <end position="102"/>
    </location>
</feature>
<dbReference type="STRING" id="1477437.SAMN05444682_103144"/>
<evidence type="ECO:0000256" key="4">
    <source>
        <dbReference type="ARBA" id="ARBA00023163"/>
    </source>
</evidence>
<keyword evidence="3" id="KW-0731">Sigma factor</keyword>
<dbReference type="AlphaFoldDB" id="A0A1I3GXT7"/>
<dbReference type="InterPro" id="IPR013249">
    <property type="entry name" value="RNA_pol_sigma70_r4_t2"/>
</dbReference>
<dbReference type="InterPro" id="IPR036388">
    <property type="entry name" value="WH-like_DNA-bd_sf"/>
</dbReference>
<comment type="similarity">
    <text evidence="1">Belongs to the sigma-70 factor family. ECF subfamily.</text>
</comment>
<dbReference type="GO" id="GO:0016987">
    <property type="term" value="F:sigma factor activity"/>
    <property type="evidence" value="ECO:0007669"/>
    <property type="project" value="UniProtKB-KW"/>
</dbReference>
<evidence type="ECO:0000259" key="5">
    <source>
        <dbReference type="Pfam" id="PF04542"/>
    </source>
</evidence>
<name>A0A1I3GXT7_9SPHI</name>
<dbReference type="SUPFAM" id="SSF88946">
    <property type="entry name" value="Sigma2 domain of RNA polymerase sigma factors"/>
    <property type="match status" value="1"/>
</dbReference>
<dbReference type="CDD" id="cd06171">
    <property type="entry name" value="Sigma70_r4"/>
    <property type="match status" value="1"/>
</dbReference>
<dbReference type="PANTHER" id="PTHR43133:SF46">
    <property type="entry name" value="RNA POLYMERASE SIGMA-70 FACTOR ECF SUBFAMILY"/>
    <property type="match status" value="1"/>
</dbReference>
<keyword evidence="2" id="KW-0805">Transcription regulation</keyword>
<accession>A0A1I3GXT7</accession>
<dbReference type="SUPFAM" id="SSF88659">
    <property type="entry name" value="Sigma3 and sigma4 domains of RNA polymerase sigma factors"/>
    <property type="match status" value="1"/>
</dbReference>
<evidence type="ECO:0000256" key="3">
    <source>
        <dbReference type="ARBA" id="ARBA00023082"/>
    </source>
</evidence>
<proteinExistence type="inferred from homology"/>
<organism evidence="7 8">
    <name type="scientific">Parapedobacter indicus</name>
    <dbReference type="NCBI Taxonomy" id="1477437"/>
    <lineage>
        <taxon>Bacteria</taxon>
        <taxon>Pseudomonadati</taxon>
        <taxon>Bacteroidota</taxon>
        <taxon>Sphingobacteriia</taxon>
        <taxon>Sphingobacteriales</taxon>
        <taxon>Sphingobacteriaceae</taxon>
        <taxon>Parapedobacter</taxon>
    </lineage>
</organism>
<dbReference type="InterPro" id="IPR013324">
    <property type="entry name" value="RNA_pol_sigma_r3/r4-like"/>
</dbReference>
<dbReference type="InterPro" id="IPR014284">
    <property type="entry name" value="RNA_pol_sigma-70_dom"/>
</dbReference>
<protein>
    <submittedName>
        <fullName evidence="7">RNA polymerase sigma factor, sigma-70 family</fullName>
    </submittedName>
</protein>
<dbReference type="Pfam" id="PF04542">
    <property type="entry name" value="Sigma70_r2"/>
    <property type="match status" value="1"/>
</dbReference>
<dbReference type="Pfam" id="PF08281">
    <property type="entry name" value="Sigma70_r4_2"/>
    <property type="match status" value="1"/>
</dbReference>
<evidence type="ECO:0000259" key="6">
    <source>
        <dbReference type="Pfam" id="PF08281"/>
    </source>
</evidence>
<dbReference type="InterPro" id="IPR013325">
    <property type="entry name" value="RNA_pol_sigma_r2"/>
</dbReference>